<protein>
    <submittedName>
        <fullName evidence="4">Fructose-1,6-bisphosphatase/inositol monophosphatase family enzyme</fullName>
    </submittedName>
</protein>
<keyword evidence="3" id="KW-0460">Magnesium</keyword>
<evidence type="ECO:0000256" key="1">
    <source>
        <dbReference type="ARBA" id="ARBA00022723"/>
    </source>
</evidence>
<dbReference type="InterPro" id="IPR020583">
    <property type="entry name" value="Inositol_monoP_metal-BS"/>
</dbReference>
<keyword evidence="1" id="KW-0479">Metal-binding</keyword>
<name>A0ABS2MD22_9ACTN</name>
<sequence length="263" mass="28470">MQTSDVLTLLRTVGEEVVEPRFRSLGDAEVEEKNPGDLVTVADREAEVRLTEVLQDAYPGAVVLGEEAAEDDDSVLARFADADHAFTIDPVDGTKNFVKGSPDHAMMIAELRGGEVERSWIWQPQHRTAYVAERGRGAWRDGQRITRPPVGERLRGVTSRRGWIGRALGTLDALELTWVCCGVDYPRVVEGGDAGADYALYRKTKPWDHAPGSLLLSEAGGVLGTFEGGPYRPQDPAPAGLVAAADRATYDLVRGLVHALPGA</sequence>
<dbReference type="Gene3D" id="3.40.190.80">
    <property type="match status" value="1"/>
</dbReference>
<evidence type="ECO:0000313" key="5">
    <source>
        <dbReference type="Proteomes" id="UP000732378"/>
    </source>
</evidence>
<dbReference type="Pfam" id="PF00459">
    <property type="entry name" value="Inositol_P"/>
    <property type="match status" value="1"/>
</dbReference>
<dbReference type="Gene3D" id="3.30.540.10">
    <property type="entry name" value="Fructose-1,6-Bisphosphatase, subunit A, domain 1"/>
    <property type="match status" value="1"/>
</dbReference>
<comment type="caution">
    <text evidence="4">The sequence shown here is derived from an EMBL/GenBank/DDBJ whole genome shotgun (WGS) entry which is preliminary data.</text>
</comment>
<dbReference type="InterPro" id="IPR000760">
    <property type="entry name" value="Inositol_monophosphatase-like"/>
</dbReference>
<dbReference type="RefSeq" id="WP_193668451.1">
    <property type="nucleotide sequence ID" value="NZ_JACDTV010000005.1"/>
</dbReference>
<dbReference type="SUPFAM" id="SSF56655">
    <property type="entry name" value="Carbohydrate phosphatase"/>
    <property type="match status" value="1"/>
</dbReference>
<proteinExistence type="predicted"/>
<dbReference type="EMBL" id="JAFBBZ010000001">
    <property type="protein sequence ID" value="MBM7509098.1"/>
    <property type="molecule type" value="Genomic_DNA"/>
</dbReference>
<dbReference type="Proteomes" id="UP000732378">
    <property type="component" value="Unassembled WGS sequence"/>
</dbReference>
<dbReference type="CDD" id="cd01637">
    <property type="entry name" value="IMPase_like"/>
    <property type="match status" value="1"/>
</dbReference>
<dbReference type="PANTHER" id="PTHR20854">
    <property type="entry name" value="INOSITOL MONOPHOSPHATASE"/>
    <property type="match status" value="1"/>
</dbReference>
<evidence type="ECO:0000256" key="3">
    <source>
        <dbReference type="ARBA" id="ARBA00022842"/>
    </source>
</evidence>
<dbReference type="PROSITE" id="PS00629">
    <property type="entry name" value="IMP_1"/>
    <property type="match status" value="1"/>
</dbReference>
<reference evidence="4 5" key="1">
    <citation type="submission" date="2021-01" db="EMBL/GenBank/DDBJ databases">
        <title>Sequencing the genomes of 1000 actinobacteria strains.</title>
        <authorList>
            <person name="Klenk H.-P."/>
        </authorList>
    </citation>
    <scope>NUCLEOTIDE SEQUENCE [LARGE SCALE GENOMIC DNA]</scope>
    <source>
        <strain evidence="4 5">DSM 18239</strain>
    </source>
</reference>
<evidence type="ECO:0000313" key="4">
    <source>
        <dbReference type="EMBL" id="MBM7509098.1"/>
    </source>
</evidence>
<dbReference type="PANTHER" id="PTHR20854:SF4">
    <property type="entry name" value="INOSITOL-1-MONOPHOSPHATASE-RELATED"/>
    <property type="match status" value="1"/>
</dbReference>
<gene>
    <name evidence="4" type="ORF">JOE61_002912</name>
</gene>
<evidence type="ECO:0000256" key="2">
    <source>
        <dbReference type="ARBA" id="ARBA00022801"/>
    </source>
</evidence>
<accession>A0ABS2MD22</accession>
<keyword evidence="2" id="KW-0378">Hydrolase</keyword>
<organism evidence="4 5">
    <name type="scientific">Nocardioides salarius</name>
    <dbReference type="NCBI Taxonomy" id="374513"/>
    <lineage>
        <taxon>Bacteria</taxon>
        <taxon>Bacillati</taxon>
        <taxon>Actinomycetota</taxon>
        <taxon>Actinomycetes</taxon>
        <taxon>Propionibacteriales</taxon>
        <taxon>Nocardioidaceae</taxon>
        <taxon>Nocardioides</taxon>
    </lineage>
</organism>
<keyword evidence="5" id="KW-1185">Reference proteome</keyword>
<dbReference type="PRINTS" id="PR00377">
    <property type="entry name" value="IMPHPHTASES"/>
</dbReference>